<dbReference type="AlphaFoldDB" id="A0A644YMA9"/>
<keyword evidence="3" id="KW-0804">Transcription</keyword>
<dbReference type="CDD" id="cd00090">
    <property type="entry name" value="HTH_ARSR"/>
    <property type="match status" value="1"/>
</dbReference>
<dbReference type="Pfam" id="PF01047">
    <property type="entry name" value="MarR"/>
    <property type="match status" value="1"/>
</dbReference>
<dbReference type="PROSITE" id="PS50995">
    <property type="entry name" value="HTH_MARR_2"/>
    <property type="match status" value="1"/>
</dbReference>
<dbReference type="PRINTS" id="PR00598">
    <property type="entry name" value="HTHMARR"/>
</dbReference>
<accession>A0A644YMA9</accession>
<dbReference type="Gene3D" id="1.10.10.10">
    <property type="entry name" value="Winged helix-like DNA-binding domain superfamily/Winged helix DNA-binding domain"/>
    <property type="match status" value="1"/>
</dbReference>
<evidence type="ECO:0000256" key="3">
    <source>
        <dbReference type="ARBA" id="ARBA00023163"/>
    </source>
</evidence>
<dbReference type="PANTHER" id="PTHR42756:SF1">
    <property type="entry name" value="TRANSCRIPTIONAL REPRESSOR OF EMRAB OPERON"/>
    <property type="match status" value="1"/>
</dbReference>
<dbReference type="SUPFAM" id="SSF46785">
    <property type="entry name" value="Winged helix' DNA-binding domain"/>
    <property type="match status" value="1"/>
</dbReference>
<dbReference type="InterPro" id="IPR000835">
    <property type="entry name" value="HTH_MarR-typ"/>
</dbReference>
<dbReference type="PANTHER" id="PTHR42756">
    <property type="entry name" value="TRANSCRIPTIONAL REGULATOR, MARR"/>
    <property type="match status" value="1"/>
</dbReference>
<name>A0A644YMA9_9ZZZZ</name>
<keyword evidence="1" id="KW-0805">Transcription regulation</keyword>
<dbReference type="GO" id="GO:0003700">
    <property type="term" value="F:DNA-binding transcription factor activity"/>
    <property type="evidence" value="ECO:0007669"/>
    <property type="project" value="InterPro"/>
</dbReference>
<dbReference type="EMBL" id="VSSQ01005513">
    <property type="protein sequence ID" value="MPM29449.1"/>
    <property type="molecule type" value="Genomic_DNA"/>
</dbReference>
<comment type="caution">
    <text evidence="5">The sequence shown here is derived from an EMBL/GenBank/DDBJ whole genome shotgun (WGS) entry which is preliminary data.</text>
</comment>
<evidence type="ECO:0000313" key="5">
    <source>
        <dbReference type="EMBL" id="MPM29449.1"/>
    </source>
</evidence>
<evidence type="ECO:0000256" key="2">
    <source>
        <dbReference type="ARBA" id="ARBA00023125"/>
    </source>
</evidence>
<evidence type="ECO:0000256" key="1">
    <source>
        <dbReference type="ARBA" id="ARBA00023015"/>
    </source>
</evidence>
<gene>
    <name evidence="5" type="ORF">SDC9_75989</name>
</gene>
<feature type="domain" description="HTH marR-type" evidence="4">
    <location>
        <begin position="1"/>
        <end position="115"/>
    </location>
</feature>
<evidence type="ECO:0000259" key="4">
    <source>
        <dbReference type="PROSITE" id="PS50995"/>
    </source>
</evidence>
<keyword evidence="2" id="KW-0238">DNA-binding</keyword>
<proteinExistence type="predicted"/>
<reference evidence="5" key="1">
    <citation type="submission" date="2019-08" db="EMBL/GenBank/DDBJ databases">
        <authorList>
            <person name="Kucharzyk K."/>
            <person name="Murdoch R.W."/>
            <person name="Higgins S."/>
            <person name="Loffler F."/>
        </authorList>
    </citation>
    <scope>NUCLEOTIDE SEQUENCE</scope>
</reference>
<protein>
    <recommendedName>
        <fullName evidence="4">HTH marR-type domain-containing protein</fullName>
    </recommendedName>
</protein>
<organism evidence="5">
    <name type="scientific">bioreactor metagenome</name>
    <dbReference type="NCBI Taxonomy" id="1076179"/>
    <lineage>
        <taxon>unclassified sequences</taxon>
        <taxon>metagenomes</taxon>
        <taxon>ecological metagenomes</taxon>
    </lineage>
</organism>
<dbReference type="SMART" id="SM00347">
    <property type="entry name" value="HTH_MARR"/>
    <property type="match status" value="1"/>
</dbReference>
<dbReference type="InterPro" id="IPR036388">
    <property type="entry name" value="WH-like_DNA-bd_sf"/>
</dbReference>
<dbReference type="InterPro" id="IPR011991">
    <property type="entry name" value="ArsR-like_HTH"/>
</dbReference>
<dbReference type="GO" id="GO:0003677">
    <property type="term" value="F:DNA binding"/>
    <property type="evidence" value="ECO:0007669"/>
    <property type="project" value="UniProtKB-KW"/>
</dbReference>
<sequence>MNNLCAIRDVCRALSEFENKFQQRHSLCMNEGMVLCCLKSGSLSSGEIAEMMNLTCSNTSKVIRSVEDKGLIERVLGEKDRRQMYFILTDEGRRKLEEIENEQIEIPELLQPIVN</sequence>
<dbReference type="InterPro" id="IPR036390">
    <property type="entry name" value="WH_DNA-bd_sf"/>
</dbReference>